<dbReference type="HAMAP" id="MF_00493">
    <property type="entry name" value="Transaldolase_2"/>
    <property type="match status" value="1"/>
</dbReference>
<organism evidence="11 12">
    <name type="scientific">Roseisolibacter agri</name>
    <dbReference type="NCBI Taxonomy" id="2014610"/>
    <lineage>
        <taxon>Bacteria</taxon>
        <taxon>Pseudomonadati</taxon>
        <taxon>Gemmatimonadota</taxon>
        <taxon>Gemmatimonadia</taxon>
        <taxon>Gemmatimonadales</taxon>
        <taxon>Gemmatimonadaceae</taxon>
        <taxon>Roseisolibacter</taxon>
    </lineage>
</organism>
<dbReference type="Proteomes" id="UP001161325">
    <property type="component" value="Unassembled WGS sequence"/>
</dbReference>
<dbReference type="Gene3D" id="3.20.20.70">
    <property type="entry name" value="Aldolase class I"/>
    <property type="match status" value="1"/>
</dbReference>
<evidence type="ECO:0000313" key="11">
    <source>
        <dbReference type="EMBL" id="GLC26251.1"/>
    </source>
</evidence>
<comment type="pathway">
    <text evidence="3 10">Carbohydrate degradation; pentose phosphate pathway; D-glyceraldehyde 3-phosphate and beta-D-fructose 6-phosphate from D-ribose 5-phosphate and D-xylulose 5-phosphate (non-oxidative stage): step 2/3.</text>
</comment>
<evidence type="ECO:0000256" key="9">
    <source>
        <dbReference type="ARBA" id="ARBA00023270"/>
    </source>
</evidence>
<comment type="catalytic activity">
    <reaction evidence="10">
        <text>D-sedoheptulose 7-phosphate + D-glyceraldehyde 3-phosphate = D-erythrose 4-phosphate + beta-D-fructose 6-phosphate</text>
        <dbReference type="Rhea" id="RHEA:17053"/>
        <dbReference type="ChEBI" id="CHEBI:16897"/>
        <dbReference type="ChEBI" id="CHEBI:57483"/>
        <dbReference type="ChEBI" id="CHEBI:57634"/>
        <dbReference type="ChEBI" id="CHEBI:59776"/>
        <dbReference type="EC" id="2.2.1.2"/>
    </reaction>
</comment>
<evidence type="ECO:0000256" key="3">
    <source>
        <dbReference type="ARBA" id="ARBA00004857"/>
    </source>
</evidence>
<dbReference type="EMBL" id="BRXS01000004">
    <property type="protein sequence ID" value="GLC26251.1"/>
    <property type="molecule type" value="Genomic_DNA"/>
</dbReference>
<comment type="similarity">
    <text evidence="4 10">Belongs to the transaldolase family. Type 2 subfamily.</text>
</comment>
<evidence type="ECO:0000256" key="8">
    <source>
        <dbReference type="ARBA" id="ARBA00023126"/>
    </source>
</evidence>
<feature type="active site" description="Schiff-base intermediate with substrate" evidence="10">
    <location>
        <position position="139"/>
    </location>
</feature>
<comment type="subcellular location">
    <subcellularLocation>
        <location evidence="2 10">Cytoplasm</location>
    </subcellularLocation>
</comment>
<dbReference type="GO" id="GO:0006098">
    <property type="term" value="P:pentose-phosphate shunt"/>
    <property type="evidence" value="ECO:0007669"/>
    <property type="project" value="UniProtKB-UniRule"/>
</dbReference>
<dbReference type="NCBIfam" id="TIGR00876">
    <property type="entry name" value="tal_mycobact"/>
    <property type="match status" value="1"/>
</dbReference>
<dbReference type="NCBIfam" id="NF002881">
    <property type="entry name" value="PRK03343.1"/>
    <property type="match status" value="1"/>
</dbReference>
<keyword evidence="12" id="KW-1185">Reference proteome</keyword>
<dbReference type="GO" id="GO:0005975">
    <property type="term" value="P:carbohydrate metabolic process"/>
    <property type="evidence" value="ECO:0007669"/>
    <property type="project" value="InterPro"/>
</dbReference>
<comment type="function">
    <text evidence="1 10">Transaldolase is important for the balance of metabolites in the pentose-phosphate pathway.</text>
</comment>
<dbReference type="PANTHER" id="PTHR10683:SF31">
    <property type="entry name" value="TRANSALDOLASE"/>
    <property type="match status" value="1"/>
</dbReference>
<dbReference type="GO" id="GO:0004801">
    <property type="term" value="F:transaldolase activity"/>
    <property type="evidence" value="ECO:0007669"/>
    <property type="project" value="UniProtKB-UniRule"/>
</dbReference>
<keyword evidence="7 10" id="KW-0808">Transferase</keyword>
<dbReference type="GO" id="GO:0005737">
    <property type="term" value="C:cytoplasm"/>
    <property type="evidence" value="ECO:0007669"/>
    <property type="project" value="UniProtKB-SubCell"/>
</dbReference>
<evidence type="ECO:0000256" key="2">
    <source>
        <dbReference type="ARBA" id="ARBA00004496"/>
    </source>
</evidence>
<reference evidence="11" key="1">
    <citation type="submission" date="2022-08" db="EMBL/GenBank/DDBJ databases">
        <title>Draft genome sequencing of Roseisolibacter agri AW1220.</title>
        <authorList>
            <person name="Tobiishi Y."/>
            <person name="Tonouchi A."/>
        </authorList>
    </citation>
    <scope>NUCLEOTIDE SEQUENCE</scope>
    <source>
        <strain evidence="11">AW1220</strain>
    </source>
</reference>
<evidence type="ECO:0000256" key="1">
    <source>
        <dbReference type="ARBA" id="ARBA00003518"/>
    </source>
</evidence>
<evidence type="ECO:0000256" key="7">
    <source>
        <dbReference type="ARBA" id="ARBA00022679"/>
    </source>
</evidence>
<sequence length="375" mass="41053">MAPRLKELHAAGQSLWLDYIDRAMLQNGDLERRIREDALTGMTSNPTIFEKALAEGAHYDTQLAAAEAGLTPWELFELVETEDVRRACDLFLPVYEATKGKDGYVSIEVSPGVAEDPDATIEEGRRLWATVARPNVMIKVPGTESGARAVRSLLAEGINVNVTLLFSVEAHRRVIEAYLDALDERVAAGKPVDRIASVASFFVSRVDSEIDKRLDAIIAQLPEERKSYVASLKGRAAIANAKLAYRLFQTMFSGQRWDALAAKGAMVQRPLWASTSVKNPAYRDVLYVEQLIGPDTVNTLPPATLEAFRDHGEVARTVDQDVDGAERLLADLEALGISMPAVTDKLLVEGIASFQKSFDGLLAGLEKKMSALVAR</sequence>
<gene>
    <name evidence="10" type="primary">tal</name>
    <name evidence="11" type="ORF">rosag_27640</name>
</gene>
<evidence type="ECO:0000256" key="4">
    <source>
        <dbReference type="ARBA" id="ARBA00008426"/>
    </source>
</evidence>
<evidence type="ECO:0000256" key="6">
    <source>
        <dbReference type="ARBA" id="ARBA00022490"/>
    </source>
</evidence>
<dbReference type="Pfam" id="PF00923">
    <property type="entry name" value="TAL_FSA"/>
    <property type="match status" value="1"/>
</dbReference>
<dbReference type="AlphaFoldDB" id="A0AA37QAS9"/>
<evidence type="ECO:0000256" key="10">
    <source>
        <dbReference type="HAMAP-Rule" id="MF_00493"/>
    </source>
</evidence>
<dbReference type="CDD" id="cd00955">
    <property type="entry name" value="Transaldolase_like"/>
    <property type="match status" value="1"/>
</dbReference>
<dbReference type="PANTHER" id="PTHR10683">
    <property type="entry name" value="TRANSALDOLASE"/>
    <property type="match status" value="1"/>
</dbReference>
<protein>
    <recommendedName>
        <fullName evidence="5 10">Transaldolase</fullName>
        <ecNumber evidence="5 10">2.2.1.2</ecNumber>
    </recommendedName>
</protein>
<keyword evidence="8 10" id="KW-0570">Pentose shunt</keyword>
<evidence type="ECO:0000256" key="5">
    <source>
        <dbReference type="ARBA" id="ARBA00013151"/>
    </source>
</evidence>
<dbReference type="InterPro" id="IPR013785">
    <property type="entry name" value="Aldolase_TIM"/>
</dbReference>
<proteinExistence type="inferred from homology"/>
<dbReference type="EC" id="2.2.1.2" evidence="5 10"/>
<dbReference type="PIRSF" id="PIRSF036915">
    <property type="entry name" value="Trnald_Bac_Plnt"/>
    <property type="match status" value="1"/>
</dbReference>
<dbReference type="InterPro" id="IPR001585">
    <property type="entry name" value="TAL/FSA"/>
</dbReference>
<dbReference type="InterPro" id="IPR004732">
    <property type="entry name" value="Transaldolase_2"/>
</dbReference>
<comment type="caution">
    <text evidence="11">The sequence shown here is derived from an EMBL/GenBank/DDBJ whole genome shotgun (WGS) entry which is preliminary data.</text>
</comment>
<keyword evidence="9 10" id="KW-0704">Schiff base</keyword>
<evidence type="ECO:0000313" key="12">
    <source>
        <dbReference type="Proteomes" id="UP001161325"/>
    </source>
</evidence>
<keyword evidence="6 10" id="KW-0963">Cytoplasm</keyword>
<name>A0AA37QAS9_9BACT</name>
<accession>A0AA37QAS9</accession>
<dbReference type="SUPFAM" id="SSF51569">
    <property type="entry name" value="Aldolase"/>
    <property type="match status" value="1"/>
</dbReference>
<dbReference type="RefSeq" id="WP_284350709.1">
    <property type="nucleotide sequence ID" value="NZ_BRXS01000004.1"/>
</dbReference>